<dbReference type="EMBL" id="JBFRYB010000001">
    <property type="protein sequence ID" value="MEX1665452.1"/>
    <property type="molecule type" value="Genomic_DNA"/>
</dbReference>
<accession>A0ABV3TV16</accession>
<name>A0ABV3TV16_9GAMM</name>
<sequence length="69" mass="7777">MGSLYILLPVALIFFCLMVALFFWAVGDNQFDDLDKEGQRILFDSDPGETKDQPKSKTEIEKSSGPPHE</sequence>
<feature type="region of interest" description="Disordered" evidence="1">
    <location>
        <begin position="42"/>
        <end position="69"/>
    </location>
</feature>
<evidence type="ECO:0000256" key="1">
    <source>
        <dbReference type="SAM" id="MobiDB-lite"/>
    </source>
</evidence>
<dbReference type="PANTHER" id="PTHR41532">
    <property type="entry name" value="FIXS PROTEIN"/>
    <property type="match status" value="1"/>
</dbReference>
<evidence type="ECO:0000313" key="4">
    <source>
        <dbReference type="Proteomes" id="UP001557484"/>
    </source>
</evidence>
<protein>
    <submittedName>
        <fullName evidence="3">Cbb3-type cytochrome oxidase assembly protein CcoS</fullName>
    </submittedName>
</protein>
<dbReference type="Proteomes" id="UP001557484">
    <property type="component" value="Unassembled WGS sequence"/>
</dbReference>
<feature type="transmembrane region" description="Helical" evidence="2">
    <location>
        <begin position="6"/>
        <end position="26"/>
    </location>
</feature>
<gene>
    <name evidence="3" type="primary">ccoS</name>
    <name evidence="3" type="ORF">AB4875_08110</name>
</gene>
<reference evidence="3 4" key="1">
    <citation type="journal article" date="2011" name="Int. J. Syst. Evol. Microbiol.">
        <title>Zhongshania antarctica gen. nov., sp. nov. and Zhongshania guokunii sp. nov., gammaproteobacteria respectively isolated from coastal attached (fast) ice and surface seawater of the Antarctic.</title>
        <authorList>
            <person name="Li H.J."/>
            <person name="Zhang X.Y."/>
            <person name="Chen C.X."/>
            <person name="Zhang Y.J."/>
            <person name="Gao Z.M."/>
            <person name="Yu Y."/>
            <person name="Chen X.L."/>
            <person name="Chen B."/>
            <person name="Zhang Y.Z."/>
        </authorList>
    </citation>
    <scope>NUCLEOTIDE SEQUENCE [LARGE SCALE GENOMIC DNA]</scope>
    <source>
        <strain evidence="3 4">R06B22</strain>
    </source>
</reference>
<evidence type="ECO:0000256" key="2">
    <source>
        <dbReference type="SAM" id="Phobius"/>
    </source>
</evidence>
<dbReference type="Pfam" id="PF03597">
    <property type="entry name" value="FixS"/>
    <property type="match status" value="1"/>
</dbReference>
<dbReference type="RefSeq" id="WP_368375555.1">
    <property type="nucleotide sequence ID" value="NZ_JBFRYB010000001.1"/>
</dbReference>
<evidence type="ECO:0000313" key="3">
    <source>
        <dbReference type="EMBL" id="MEX1665452.1"/>
    </source>
</evidence>
<dbReference type="NCBIfam" id="TIGR00847">
    <property type="entry name" value="ccoS"/>
    <property type="match status" value="1"/>
</dbReference>
<dbReference type="PANTHER" id="PTHR41532:SF1">
    <property type="entry name" value="FIXS PROTEIN"/>
    <property type="match status" value="1"/>
</dbReference>
<dbReference type="InterPro" id="IPR004714">
    <property type="entry name" value="Cyt_oxidase_maturation_cbb3"/>
</dbReference>
<keyword evidence="2" id="KW-0812">Transmembrane</keyword>
<keyword evidence="2" id="KW-0472">Membrane</keyword>
<comment type="caution">
    <text evidence="3">The sequence shown here is derived from an EMBL/GenBank/DDBJ whole genome shotgun (WGS) entry which is preliminary data.</text>
</comment>
<keyword evidence="2" id="KW-1133">Transmembrane helix</keyword>
<feature type="compositionally biased region" description="Basic and acidic residues" evidence="1">
    <location>
        <begin position="48"/>
        <end position="69"/>
    </location>
</feature>
<organism evidence="3 4">
    <name type="scientific">Zhongshania arctica</name>
    <dbReference type="NCBI Taxonomy" id="3238302"/>
    <lineage>
        <taxon>Bacteria</taxon>
        <taxon>Pseudomonadati</taxon>
        <taxon>Pseudomonadota</taxon>
        <taxon>Gammaproteobacteria</taxon>
        <taxon>Cellvibrionales</taxon>
        <taxon>Spongiibacteraceae</taxon>
        <taxon>Zhongshania</taxon>
    </lineage>
</organism>
<keyword evidence="4" id="KW-1185">Reference proteome</keyword>
<proteinExistence type="predicted"/>